<feature type="domain" description="DUF7918" evidence="1">
    <location>
        <begin position="9"/>
        <end position="232"/>
    </location>
</feature>
<protein>
    <recommendedName>
        <fullName evidence="1">DUF7918 domain-containing protein</fullName>
    </recommendedName>
</protein>
<sequence>MAILPSRPGIEITVKSNGAALQEYEDDDDDPQPNVVTKYVEAVSGAEFGVQWEITSPWPPYTILFEYWLDQKKVSGKYCQQIYYGRPCYSHLEEGALAVVNGQEFMHKFAFAALTVDEHDAAPIQDQLVKDIKGIGEITVKAWFVKNLQTSSTSTNRALVNSLKEVGKIPEKALKGRTLSHQTSLRAPQPTGKVTPTSICEYVDPVRQPFATYTFKYRSRDALKSLLIIPRSPSPVPLEERDINTLNADEMRELLQGRRERDAAARAVKPECGIKREHERERSGTIAEDDDEISVIFTKRRREQYRTTVNENGVELIDLT</sequence>
<dbReference type="OrthoDB" id="3364132at2759"/>
<reference evidence="2" key="1">
    <citation type="submission" date="2022-10" db="EMBL/GenBank/DDBJ databases">
        <title>Tapping the CABI collections for fungal endophytes: first genome assemblies for Collariella, Neodidymelliopsis, Ascochyta clinopodiicola, Didymella pomorum, Didymosphaeria variabile, Neocosmospora piperis and Neocucurbitaria cava.</title>
        <authorList>
            <person name="Hill R."/>
        </authorList>
    </citation>
    <scope>NUCLEOTIDE SEQUENCE</scope>
    <source>
        <strain evidence="2">IMI 355091</strain>
    </source>
</reference>
<dbReference type="PANTHER" id="PTHR36223">
    <property type="entry name" value="BETA-LACTAMASE-TYPE TRANSPEPTIDASE FOLD DOMAIN CONTAINING PROTEIN"/>
    <property type="match status" value="1"/>
</dbReference>
<dbReference type="PANTHER" id="PTHR36223:SF1">
    <property type="entry name" value="TRANSCRIPTION ELONGATION FACTOR EAF N-TERMINAL DOMAIN-CONTAINING PROTEIN"/>
    <property type="match status" value="1"/>
</dbReference>
<organism evidence="2 3">
    <name type="scientific">Didymella pomorum</name>
    <dbReference type="NCBI Taxonomy" id="749634"/>
    <lineage>
        <taxon>Eukaryota</taxon>
        <taxon>Fungi</taxon>
        <taxon>Dikarya</taxon>
        <taxon>Ascomycota</taxon>
        <taxon>Pezizomycotina</taxon>
        <taxon>Dothideomycetes</taxon>
        <taxon>Pleosporomycetidae</taxon>
        <taxon>Pleosporales</taxon>
        <taxon>Pleosporineae</taxon>
        <taxon>Didymellaceae</taxon>
        <taxon>Didymella</taxon>
    </lineage>
</organism>
<keyword evidence="3" id="KW-1185">Reference proteome</keyword>
<dbReference type="Proteomes" id="UP001140510">
    <property type="component" value="Unassembled WGS sequence"/>
</dbReference>
<proteinExistence type="predicted"/>
<gene>
    <name evidence="2" type="ORF">N0V91_009434</name>
</gene>
<comment type="caution">
    <text evidence="2">The sequence shown here is derived from an EMBL/GenBank/DDBJ whole genome shotgun (WGS) entry which is preliminary data.</text>
</comment>
<evidence type="ECO:0000259" key="1">
    <source>
        <dbReference type="Pfam" id="PF25534"/>
    </source>
</evidence>
<dbReference type="Pfam" id="PF25534">
    <property type="entry name" value="DUF7918"/>
    <property type="match status" value="1"/>
</dbReference>
<dbReference type="AlphaFoldDB" id="A0A9W8Z7F5"/>
<dbReference type="InterPro" id="IPR057678">
    <property type="entry name" value="DUF7918"/>
</dbReference>
<evidence type="ECO:0000313" key="3">
    <source>
        <dbReference type="Proteomes" id="UP001140510"/>
    </source>
</evidence>
<dbReference type="EMBL" id="JAPEVA010000107">
    <property type="protein sequence ID" value="KAJ4399425.1"/>
    <property type="molecule type" value="Genomic_DNA"/>
</dbReference>
<evidence type="ECO:0000313" key="2">
    <source>
        <dbReference type="EMBL" id="KAJ4399425.1"/>
    </source>
</evidence>
<accession>A0A9W8Z7F5</accession>
<name>A0A9W8Z7F5_9PLEO</name>